<evidence type="ECO:0000313" key="2">
    <source>
        <dbReference type="Proteomes" id="UP000028999"/>
    </source>
</evidence>
<reference evidence="1 2" key="1">
    <citation type="journal article" date="2014" name="Science">
        <title>Plant genetics. Early allopolyploid evolution in the post-Neolithic Brassica napus oilseed genome.</title>
        <authorList>
            <person name="Chalhoub B."/>
            <person name="Denoeud F."/>
            <person name="Liu S."/>
            <person name="Parkin I.A."/>
            <person name="Tang H."/>
            <person name="Wang X."/>
            <person name="Chiquet J."/>
            <person name="Belcram H."/>
            <person name="Tong C."/>
            <person name="Samans B."/>
            <person name="Correa M."/>
            <person name="Da Silva C."/>
            <person name="Just J."/>
            <person name="Falentin C."/>
            <person name="Koh C.S."/>
            <person name="Le Clainche I."/>
            <person name="Bernard M."/>
            <person name="Bento P."/>
            <person name="Noel B."/>
            <person name="Labadie K."/>
            <person name="Alberti A."/>
            <person name="Charles M."/>
            <person name="Arnaud D."/>
            <person name="Guo H."/>
            <person name="Daviaud C."/>
            <person name="Alamery S."/>
            <person name="Jabbari K."/>
            <person name="Zhao M."/>
            <person name="Edger P.P."/>
            <person name="Chelaifa H."/>
            <person name="Tack D."/>
            <person name="Lassalle G."/>
            <person name="Mestiri I."/>
            <person name="Schnel N."/>
            <person name="Le Paslier M.C."/>
            <person name="Fan G."/>
            <person name="Renault V."/>
            <person name="Bayer P.E."/>
            <person name="Golicz A.A."/>
            <person name="Manoli S."/>
            <person name="Lee T.H."/>
            <person name="Thi V.H."/>
            <person name="Chalabi S."/>
            <person name="Hu Q."/>
            <person name="Fan C."/>
            <person name="Tollenaere R."/>
            <person name="Lu Y."/>
            <person name="Battail C."/>
            <person name="Shen J."/>
            <person name="Sidebottom C.H."/>
            <person name="Wang X."/>
            <person name="Canaguier A."/>
            <person name="Chauveau A."/>
            <person name="Berard A."/>
            <person name="Deniot G."/>
            <person name="Guan M."/>
            <person name="Liu Z."/>
            <person name="Sun F."/>
            <person name="Lim Y.P."/>
            <person name="Lyons E."/>
            <person name="Town C.D."/>
            <person name="Bancroft I."/>
            <person name="Wang X."/>
            <person name="Meng J."/>
            <person name="Ma J."/>
            <person name="Pires J.C."/>
            <person name="King G.J."/>
            <person name="Brunel D."/>
            <person name="Delourme R."/>
            <person name="Renard M."/>
            <person name="Aury J.M."/>
            <person name="Adams K.L."/>
            <person name="Batley J."/>
            <person name="Snowdon R.J."/>
            <person name="Tost J."/>
            <person name="Edwards D."/>
            <person name="Zhou Y."/>
            <person name="Hua W."/>
            <person name="Sharpe A.G."/>
            <person name="Paterson A.H."/>
            <person name="Guan C."/>
            <person name="Wincker P."/>
        </authorList>
    </citation>
    <scope>NUCLEOTIDE SEQUENCE [LARGE SCALE GENOMIC DNA]</scope>
    <source>
        <strain evidence="2">cv. Darmor-bzh</strain>
    </source>
</reference>
<accession>A0A078F2C6</accession>
<dbReference type="Gramene" id="CDY08635">
    <property type="protein sequence ID" value="CDY08635"/>
    <property type="gene ID" value="GSBRNA2T00000454001"/>
</dbReference>
<organism evidence="1 2">
    <name type="scientific">Brassica napus</name>
    <name type="common">Rape</name>
    <dbReference type="NCBI Taxonomy" id="3708"/>
    <lineage>
        <taxon>Eukaryota</taxon>
        <taxon>Viridiplantae</taxon>
        <taxon>Streptophyta</taxon>
        <taxon>Embryophyta</taxon>
        <taxon>Tracheophyta</taxon>
        <taxon>Spermatophyta</taxon>
        <taxon>Magnoliopsida</taxon>
        <taxon>eudicotyledons</taxon>
        <taxon>Gunneridae</taxon>
        <taxon>Pentapetalae</taxon>
        <taxon>rosids</taxon>
        <taxon>malvids</taxon>
        <taxon>Brassicales</taxon>
        <taxon>Brassicaceae</taxon>
        <taxon>Brassiceae</taxon>
        <taxon>Brassica</taxon>
    </lineage>
</organism>
<keyword evidence="2" id="KW-1185">Reference proteome</keyword>
<gene>
    <name evidence="1" type="primary">BnaC04g19440D</name>
    <name evidence="1" type="ORF">GSBRNA2T00000454001</name>
</gene>
<protein>
    <submittedName>
        <fullName evidence="1">BnaC04g19440D protein</fullName>
    </submittedName>
</protein>
<evidence type="ECO:0000313" key="1">
    <source>
        <dbReference type="EMBL" id="CDY08635.1"/>
    </source>
</evidence>
<dbReference type="OMA" id="CKEWSLL"/>
<name>A0A078F2C6_BRANA</name>
<dbReference type="PaxDb" id="3708-A0A078F2C6"/>
<dbReference type="Proteomes" id="UP000028999">
    <property type="component" value="Unassembled WGS sequence"/>
</dbReference>
<dbReference type="AlphaFoldDB" id="A0A078F2C6"/>
<proteinExistence type="predicted"/>
<dbReference type="EMBL" id="LK031987">
    <property type="protein sequence ID" value="CDY08635.1"/>
    <property type="molecule type" value="Genomic_DNA"/>
</dbReference>
<sequence length="135" mass="15388">MHEDPLTLQSDLYNLFESFGMSNVEAYSSIAHRSAFTSVCKAAFCLFKSVDLLISSFSFAITHLLFLLRWCKEWSLLRFSLLSSPLVAPLRSSAIDIRAVVRRISSLAADDNRCWFICGSMEDEIELLLKDREIK</sequence>